<dbReference type="InterPro" id="IPR055080">
    <property type="entry name" value="Gal80p-like_C"/>
</dbReference>
<evidence type="ECO:0000313" key="3">
    <source>
        <dbReference type="EMBL" id="SVE50061.1"/>
    </source>
</evidence>
<dbReference type="InterPro" id="IPR036291">
    <property type="entry name" value="NAD(P)-bd_dom_sf"/>
</dbReference>
<dbReference type="Gene3D" id="3.30.360.10">
    <property type="entry name" value="Dihydrodipicolinate Reductase, domain 2"/>
    <property type="match status" value="1"/>
</dbReference>
<sequence>MLENKIRIGIIGANANYGWSMRAHLPALLALPEYELTAVCTSNAETAAESAKAYGARLAFHDYQEMVVHPDIDLVSVSVRVPLHHDMVMAALQAGKHVFCEWPLGANLDEAQEMASLARSQGVTNMVGLQARGAPAILHLKELISQGYVGEVLACNMTMFLPGVLQRGLSMPWMADRDKGGNTLTIGTGHAIDALCFCVGEFKEISAKVA</sequence>
<dbReference type="PANTHER" id="PTHR43708">
    <property type="entry name" value="CONSERVED EXPRESSED OXIDOREDUCTASE (EUROFUNG)"/>
    <property type="match status" value="1"/>
</dbReference>
<dbReference type="PANTHER" id="PTHR43708:SF1">
    <property type="entry name" value="GALACTOSE_LACTOSE METABOLISM REGULATORY PROTEIN GAL80"/>
    <property type="match status" value="1"/>
</dbReference>
<feature type="domain" description="Gfo/Idh/MocA-like oxidoreductase N-terminal" evidence="1">
    <location>
        <begin position="6"/>
        <end position="128"/>
    </location>
</feature>
<dbReference type="InterPro" id="IPR000683">
    <property type="entry name" value="Gfo/Idh/MocA-like_OxRdtase_N"/>
</dbReference>
<reference evidence="3" key="1">
    <citation type="submission" date="2018-05" db="EMBL/GenBank/DDBJ databases">
        <authorList>
            <person name="Lanie J.A."/>
            <person name="Ng W.-L."/>
            <person name="Kazmierczak K.M."/>
            <person name="Andrzejewski T.M."/>
            <person name="Davidsen T.M."/>
            <person name="Wayne K.J."/>
            <person name="Tettelin H."/>
            <person name="Glass J.I."/>
            <person name="Rusch D."/>
            <person name="Podicherti R."/>
            <person name="Tsui H.-C.T."/>
            <person name="Winkler M.E."/>
        </authorList>
    </citation>
    <scope>NUCLEOTIDE SEQUENCE</scope>
</reference>
<dbReference type="SUPFAM" id="SSF51735">
    <property type="entry name" value="NAD(P)-binding Rossmann-fold domains"/>
    <property type="match status" value="1"/>
</dbReference>
<name>A0A383E011_9ZZZZ</name>
<protein>
    <submittedName>
        <fullName evidence="3">Uncharacterized protein</fullName>
    </submittedName>
</protein>
<dbReference type="GO" id="GO:0000166">
    <property type="term" value="F:nucleotide binding"/>
    <property type="evidence" value="ECO:0007669"/>
    <property type="project" value="InterPro"/>
</dbReference>
<dbReference type="Gene3D" id="3.40.50.720">
    <property type="entry name" value="NAD(P)-binding Rossmann-like Domain"/>
    <property type="match status" value="1"/>
</dbReference>
<gene>
    <name evidence="3" type="ORF">METZ01_LOCUS502915</name>
</gene>
<dbReference type="EMBL" id="UINC01221645">
    <property type="protein sequence ID" value="SVE50061.1"/>
    <property type="molecule type" value="Genomic_DNA"/>
</dbReference>
<proteinExistence type="predicted"/>
<dbReference type="Pfam" id="PF22685">
    <property type="entry name" value="Gal80p_C-like"/>
    <property type="match status" value="1"/>
</dbReference>
<dbReference type="InterPro" id="IPR051317">
    <property type="entry name" value="Gfo/Idh/MocA_oxidoreduct"/>
</dbReference>
<dbReference type="AlphaFoldDB" id="A0A383E011"/>
<accession>A0A383E011</accession>
<feature type="non-terminal residue" evidence="3">
    <location>
        <position position="210"/>
    </location>
</feature>
<evidence type="ECO:0000259" key="1">
    <source>
        <dbReference type="Pfam" id="PF01408"/>
    </source>
</evidence>
<feature type="domain" description="Gal80p-like C-terminal" evidence="2">
    <location>
        <begin position="135"/>
        <end position="209"/>
    </location>
</feature>
<organism evidence="3">
    <name type="scientific">marine metagenome</name>
    <dbReference type="NCBI Taxonomy" id="408172"/>
    <lineage>
        <taxon>unclassified sequences</taxon>
        <taxon>metagenomes</taxon>
        <taxon>ecological metagenomes</taxon>
    </lineage>
</organism>
<dbReference type="Pfam" id="PF01408">
    <property type="entry name" value="GFO_IDH_MocA"/>
    <property type="match status" value="1"/>
</dbReference>
<evidence type="ECO:0000259" key="2">
    <source>
        <dbReference type="Pfam" id="PF22685"/>
    </source>
</evidence>